<proteinExistence type="predicted"/>
<dbReference type="EMBL" id="JAANIU010008142">
    <property type="protein sequence ID" value="KAG1535741.1"/>
    <property type="molecule type" value="Genomic_DNA"/>
</dbReference>
<evidence type="ECO:0000313" key="2">
    <source>
        <dbReference type="EMBL" id="KAG1535741.1"/>
    </source>
</evidence>
<feature type="compositionally biased region" description="Polar residues" evidence="1">
    <location>
        <begin position="121"/>
        <end position="133"/>
    </location>
</feature>
<reference evidence="2 3" key="1">
    <citation type="journal article" date="2020" name="Microb. Genom.">
        <title>Genetic diversity of clinical and environmental Mucorales isolates obtained from an investigation of mucormycosis cases among solid organ transplant recipients.</title>
        <authorList>
            <person name="Nguyen M.H."/>
            <person name="Kaul D."/>
            <person name="Muto C."/>
            <person name="Cheng S.J."/>
            <person name="Richter R.A."/>
            <person name="Bruno V.M."/>
            <person name="Liu G."/>
            <person name="Beyhan S."/>
            <person name="Sundermann A.J."/>
            <person name="Mounaud S."/>
            <person name="Pasculle A.W."/>
            <person name="Nierman W.C."/>
            <person name="Driscoll E."/>
            <person name="Cumbie R."/>
            <person name="Clancy C.J."/>
            <person name="Dupont C.L."/>
        </authorList>
    </citation>
    <scope>NUCLEOTIDE SEQUENCE [LARGE SCALE GENOMIC DNA]</scope>
    <source>
        <strain evidence="2 3">GL24</strain>
    </source>
</reference>
<dbReference type="AlphaFoldDB" id="A0A9P6XZ39"/>
<feature type="region of interest" description="Disordered" evidence="1">
    <location>
        <begin position="109"/>
        <end position="133"/>
    </location>
</feature>
<gene>
    <name evidence="2" type="ORF">G6F50_015232</name>
</gene>
<keyword evidence="3" id="KW-1185">Reference proteome</keyword>
<protein>
    <submittedName>
        <fullName evidence="2">Uncharacterized protein</fullName>
    </submittedName>
</protein>
<sequence>MTLIVIADRFTSFILGLDIVVRRTISSSDFLRCIDHASAGQCLSNELQRALEATLSIEADAPELRLGFGSLFVDNALAHLSDTATETPIACRAGVWLDGMECFSSVTIDHGKQPDGHQAQPAGTSSGQASGDP</sequence>
<organism evidence="2 3">
    <name type="scientific">Rhizopus delemar</name>
    <dbReference type="NCBI Taxonomy" id="936053"/>
    <lineage>
        <taxon>Eukaryota</taxon>
        <taxon>Fungi</taxon>
        <taxon>Fungi incertae sedis</taxon>
        <taxon>Mucoromycota</taxon>
        <taxon>Mucoromycotina</taxon>
        <taxon>Mucoromycetes</taxon>
        <taxon>Mucorales</taxon>
        <taxon>Mucorineae</taxon>
        <taxon>Rhizopodaceae</taxon>
        <taxon>Rhizopus</taxon>
    </lineage>
</organism>
<dbReference type="Proteomes" id="UP000740926">
    <property type="component" value="Unassembled WGS sequence"/>
</dbReference>
<evidence type="ECO:0000256" key="1">
    <source>
        <dbReference type="SAM" id="MobiDB-lite"/>
    </source>
</evidence>
<evidence type="ECO:0000313" key="3">
    <source>
        <dbReference type="Proteomes" id="UP000740926"/>
    </source>
</evidence>
<name>A0A9P6XZ39_9FUNG</name>
<comment type="caution">
    <text evidence="2">The sequence shown here is derived from an EMBL/GenBank/DDBJ whole genome shotgun (WGS) entry which is preliminary data.</text>
</comment>
<accession>A0A9P6XZ39</accession>